<dbReference type="OrthoDB" id="10011132at2759"/>
<evidence type="ECO:0000256" key="8">
    <source>
        <dbReference type="SAM" id="Phobius"/>
    </source>
</evidence>
<feature type="transmembrane region" description="Helical" evidence="8">
    <location>
        <begin position="95"/>
        <end position="113"/>
    </location>
</feature>
<comment type="subcellular location">
    <subcellularLocation>
        <location evidence="1">Membrane</location>
        <topology evidence="1">Multi-pass membrane protein</topology>
    </subcellularLocation>
</comment>
<dbReference type="PROSITE" id="PS50262">
    <property type="entry name" value="G_PROTEIN_RECEP_F1_2"/>
    <property type="match status" value="1"/>
</dbReference>
<feature type="transmembrane region" description="Helical" evidence="8">
    <location>
        <begin position="133"/>
        <end position="155"/>
    </location>
</feature>
<evidence type="ECO:0000256" key="2">
    <source>
        <dbReference type="ARBA" id="ARBA00022692"/>
    </source>
</evidence>
<evidence type="ECO:0000313" key="10">
    <source>
        <dbReference type="EMBL" id="CAF0806221.1"/>
    </source>
</evidence>
<feature type="transmembrane region" description="Helical" evidence="8">
    <location>
        <begin position="268"/>
        <end position="290"/>
    </location>
</feature>
<keyword evidence="5 8" id="KW-0472">Membrane</keyword>
<keyword evidence="6" id="KW-0675">Receptor</keyword>
<feature type="transmembrane region" description="Helical" evidence="8">
    <location>
        <begin position="50"/>
        <end position="69"/>
    </location>
</feature>
<dbReference type="EMBL" id="CAJNOJ010000517">
    <property type="protein sequence ID" value="CAF1474232.1"/>
    <property type="molecule type" value="Genomic_DNA"/>
</dbReference>
<evidence type="ECO:0000256" key="5">
    <source>
        <dbReference type="ARBA" id="ARBA00023136"/>
    </source>
</evidence>
<feature type="transmembrane region" description="Helical" evidence="8">
    <location>
        <begin position="187"/>
        <end position="206"/>
    </location>
</feature>
<organism evidence="11 13">
    <name type="scientific">Adineta ricciae</name>
    <name type="common">Rotifer</name>
    <dbReference type="NCBI Taxonomy" id="249248"/>
    <lineage>
        <taxon>Eukaryota</taxon>
        <taxon>Metazoa</taxon>
        <taxon>Spiralia</taxon>
        <taxon>Gnathifera</taxon>
        <taxon>Rotifera</taxon>
        <taxon>Eurotatoria</taxon>
        <taxon>Bdelloidea</taxon>
        <taxon>Adinetida</taxon>
        <taxon>Adinetidae</taxon>
        <taxon>Adineta</taxon>
    </lineage>
</organism>
<dbReference type="InterPro" id="IPR000276">
    <property type="entry name" value="GPCR_Rhodpsn"/>
</dbReference>
<dbReference type="Gene3D" id="1.20.1070.10">
    <property type="entry name" value="Rhodopsin 7-helix transmembrane proteins"/>
    <property type="match status" value="1"/>
</dbReference>
<dbReference type="SUPFAM" id="SSF81321">
    <property type="entry name" value="Family A G protein-coupled receptor-like"/>
    <property type="match status" value="1"/>
</dbReference>
<feature type="transmembrane region" description="Helical" evidence="8">
    <location>
        <begin position="227"/>
        <end position="248"/>
    </location>
</feature>
<dbReference type="GO" id="GO:0005886">
    <property type="term" value="C:plasma membrane"/>
    <property type="evidence" value="ECO:0007669"/>
    <property type="project" value="TreeGrafter"/>
</dbReference>
<dbReference type="Pfam" id="PF00001">
    <property type="entry name" value="7tm_1"/>
    <property type="match status" value="1"/>
</dbReference>
<reference evidence="11" key="1">
    <citation type="submission" date="2021-02" db="EMBL/GenBank/DDBJ databases">
        <authorList>
            <person name="Nowell W R."/>
        </authorList>
    </citation>
    <scope>NUCLEOTIDE SEQUENCE</scope>
</reference>
<protein>
    <recommendedName>
        <fullName evidence="9">G-protein coupled receptors family 1 profile domain-containing protein</fullName>
    </recommendedName>
</protein>
<evidence type="ECO:0000256" key="7">
    <source>
        <dbReference type="ARBA" id="ARBA00023224"/>
    </source>
</evidence>
<comment type="caution">
    <text evidence="11">The sequence shown here is derived from an EMBL/GenBank/DDBJ whole genome shotgun (WGS) entry which is preliminary data.</text>
</comment>
<keyword evidence="7" id="KW-0807">Transducer</keyword>
<evidence type="ECO:0000313" key="12">
    <source>
        <dbReference type="Proteomes" id="UP000663828"/>
    </source>
</evidence>
<dbReference type="PANTHER" id="PTHR24243:SF230">
    <property type="entry name" value="G-PROTEIN COUPLED RECEPTORS FAMILY 1 PROFILE DOMAIN-CONTAINING PROTEIN"/>
    <property type="match status" value="1"/>
</dbReference>
<evidence type="ECO:0000256" key="6">
    <source>
        <dbReference type="ARBA" id="ARBA00023170"/>
    </source>
</evidence>
<evidence type="ECO:0000256" key="4">
    <source>
        <dbReference type="ARBA" id="ARBA00023040"/>
    </source>
</evidence>
<feature type="domain" description="G-protein coupled receptors family 1 profile" evidence="9">
    <location>
        <begin position="31"/>
        <end position="289"/>
    </location>
</feature>
<evidence type="ECO:0000313" key="11">
    <source>
        <dbReference type="EMBL" id="CAF1474232.1"/>
    </source>
</evidence>
<name>A0A815RA42_ADIRI</name>
<dbReference type="Proteomes" id="UP000663828">
    <property type="component" value="Unassembled WGS sequence"/>
</dbReference>
<accession>A0A815RA42</accession>
<dbReference type="EMBL" id="CAJNOR010000121">
    <property type="protein sequence ID" value="CAF0806221.1"/>
    <property type="molecule type" value="Genomic_DNA"/>
</dbReference>
<keyword evidence="3 8" id="KW-1133">Transmembrane helix</keyword>
<feature type="transmembrane region" description="Helical" evidence="8">
    <location>
        <begin position="16"/>
        <end position="38"/>
    </location>
</feature>
<dbReference type="PANTHER" id="PTHR24243">
    <property type="entry name" value="G-PROTEIN COUPLED RECEPTOR"/>
    <property type="match status" value="1"/>
</dbReference>
<sequence>MSSSIISTLNFISQQINIYVGLTILILGVVGGCLNVLVFVSLRTFRQSSCACHLTIMSIFNIGQLVIGLSTRPLETNDDINAILTSLSYCQFRQFTFQACISISLASICFATIDQYWATCSRPKWRQWCNIKLALRLNLISIIISLLHCIPYLFFSNRAFLSTTNRMACVLTNKIYQQYRDYVLVPFINRLIPLTIIFTFCLLSYRNIQQIAYRTVPIVRRELDKQLTTMVLVQAAFICLTITPYLILNSITSYTNLAQNATTAAILNLMNTIVLCFYYLSSASPFYIYLSVSERYRRQFLHVINRIHANKCTKPRIAINQVTPDDF</sequence>
<dbReference type="GO" id="GO:0004930">
    <property type="term" value="F:G protein-coupled receptor activity"/>
    <property type="evidence" value="ECO:0007669"/>
    <property type="project" value="UniProtKB-KW"/>
</dbReference>
<keyword evidence="12" id="KW-1185">Reference proteome</keyword>
<proteinExistence type="predicted"/>
<gene>
    <name evidence="11" type="ORF">EDS130_LOCUS40998</name>
    <name evidence="10" type="ORF">XAT740_LOCUS3230</name>
</gene>
<keyword evidence="2 8" id="KW-0812">Transmembrane</keyword>
<evidence type="ECO:0000313" key="13">
    <source>
        <dbReference type="Proteomes" id="UP000663852"/>
    </source>
</evidence>
<keyword evidence="4" id="KW-0297">G-protein coupled receptor</keyword>
<dbReference type="InterPro" id="IPR017452">
    <property type="entry name" value="GPCR_Rhodpsn_7TM"/>
</dbReference>
<evidence type="ECO:0000256" key="1">
    <source>
        <dbReference type="ARBA" id="ARBA00004141"/>
    </source>
</evidence>
<evidence type="ECO:0000259" key="9">
    <source>
        <dbReference type="PROSITE" id="PS50262"/>
    </source>
</evidence>
<dbReference type="Proteomes" id="UP000663852">
    <property type="component" value="Unassembled WGS sequence"/>
</dbReference>
<dbReference type="AlphaFoldDB" id="A0A815RA42"/>
<evidence type="ECO:0000256" key="3">
    <source>
        <dbReference type="ARBA" id="ARBA00022989"/>
    </source>
</evidence>